<dbReference type="PANTHER" id="PTHR43190">
    <property type="entry name" value="N-ACETYL-D-GLUCOSAMINE KINASE"/>
    <property type="match status" value="1"/>
</dbReference>
<evidence type="ECO:0000259" key="1">
    <source>
        <dbReference type="Pfam" id="PF01869"/>
    </source>
</evidence>
<dbReference type="SUPFAM" id="SSF53067">
    <property type="entry name" value="Actin-like ATPase domain"/>
    <property type="match status" value="2"/>
</dbReference>
<feature type="domain" description="ATPase BadF/BadG/BcrA/BcrD type" evidence="1">
    <location>
        <begin position="4"/>
        <end position="301"/>
    </location>
</feature>
<dbReference type="CDD" id="cd24007">
    <property type="entry name" value="ASKHA_NBD_eukNAGK-like"/>
    <property type="match status" value="1"/>
</dbReference>
<dbReference type="Pfam" id="PF01869">
    <property type="entry name" value="BcrAD_BadFG"/>
    <property type="match status" value="1"/>
</dbReference>
<organism evidence="2 3">
    <name type="scientific">Clostridium moniliforme</name>
    <dbReference type="NCBI Taxonomy" id="39489"/>
    <lineage>
        <taxon>Bacteria</taxon>
        <taxon>Bacillati</taxon>
        <taxon>Bacillota</taxon>
        <taxon>Clostridia</taxon>
        <taxon>Eubacteriales</taxon>
        <taxon>Clostridiaceae</taxon>
        <taxon>Clostridium</taxon>
    </lineage>
</organism>
<evidence type="ECO:0000313" key="2">
    <source>
        <dbReference type="EMBL" id="MBP1889518.1"/>
    </source>
</evidence>
<comment type="caution">
    <text evidence="2">The sequence shown here is derived from an EMBL/GenBank/DDBJ whole genome shotgun (WGS) entry which is preliminary data.</text>
</comment>
<evidence type="ECO:0000313" key="3">
    <source>
        <dbReference type="Proteomes" id="UP000783390"/>
    </source>
</evidence>
<proteinExistence type="predicted"/>
<dbReference type="PANTHER" id="PTHR43190:SF3">
    <property type="entry name" value="N-ACETYL-D-GLUCOSAMINE KINASE"/>
    <property type="match status" value="1"/>
</dbReference>
<reference evidence="2 3" key="1">
    <citation type="submission" date="2021-03" db="EMBL/GenBank/DDBJ databases">
        <title>Genomic Encyclopedia of Type Strains, Phase IV (KMG-IV): sequencing the most valuable type-strain genomes for metagenomic binning, comparative biology and taxonomic classification.</title>
        <authorList>
            <person name="Goeker M."/>
        </authorList>
    </citation>
    <scope>NUCLEOTIDE SEQUENCE [LARGE SCALE GENOMIC DNA]</scope>
    <source>
        <strain evidence="2 3">DSM 3984</strain>
    </source>
</reference>
<dbReference type="RefSeq" id="WP_209796210.1">
    <property type="nucleotide sequence ID" value="NZ_JAGGJZ010000002.1"/>
</dbReference>
<dbReference type="EMBL" id="JAGGJZ010000002">
    <property type="protein sequence ID" value="MBP1889518.1"/>
    <property type="molecule type" value="Genomic_DNA"/>
</dbReference>
<dbReference type="InterPro" id="IPR043129">
    <property type="entry name" value="ATPase_NBD"/>
</dbReference>
<name>A0ABS4EZU0_9CLOT</name>
<dbReference type="InterPro" id="IPR052519">
    <property type="entry name" value="Euk-type_GlcNAc_Kinase"/>
</dbReference>
<dbReference type="Gene3D" id="3.30.420.40">
    <property type="match status" value="2"/>
</dbReference>
<gene>
    <name evidence="2" type="ORF">J2Z53_001099</name>
</gene>
<keyword evidence="3" id="KW-1185">Reference proteome</keyword>
<sequence length="323" mass="35994">MYYLGIDGGGTKTIYILIDENLNVVFDMERGTIHIHQIGEENLKQELKEAFQLICKKVKIEKKDIKYLFIGVPGYGESKNDKRKIDNLVEEIFNEIPYTIGNDGVAGWAAGTGCTNGINIVAGTGSIAYGRNEEGEEDRCGGWGPGIGDDGSAYFIALKVINEYTRQKDGRSKETVLVNTLEEKLNIKDYFEIVDIVFNKLKFSRTEIASFASIGSIAASKGCSACKKIFEEAAYELFLHIKVLSEKLKFNDKFIVSYTGGVFKAGDLILEPLKKMIKEENINCIIKEPEIEPWHGAALMAYTLSGKIPPEDYKERLNKGVTN</sequence>
<dbReference type="Proteomes" id="UP000783390">
    <property type="component" value="Unassembled WGS sequence"/>
</dbReference>
<dbReference type="InterPro" id="IPR002731">
    <property type="entry name" value="ATPase_BadF"/>
</dbReference>
<accession>A0ABS4EZU0</accession>
<protein>
    <submittedName>
        <fullName evidence="2">N-acetylglucosamine kinase-like BadF-type ATPase</fullName>
    </submittedName>
</protein>